<reference evidence="3" key="1">
    <citation type="journal article" date="2017" name="Plant J.">
        <title>The pomegranate (Punica granatum L.) genome and the genomics of punicalagin biosynthesis.</title>
        <authorList>
            <person name="Qin G."/>
            <person name="Xu C."/>
            <person name="Ming R."/>
            <person name="Tang H."/>
            <person name="Guyot R."/>
            <person name="Kramer E.M."/>
            <person name="Hu Y."/>
            <person name="Yi X."/>
            <person name="Qi Y."/>
            <person name="Xu X."/>
            <person name="Gao Z."/>
            <person name="Pan H."/>
            <person name="Jian J."/>
            <person name="Tian Y."/>
            <person name="Yue Z."/>
            <person name="Xu Y."/>
        </authorList>
    </citation>
    <scope>NUCLEOTIDE SEQUENCE [LARGE SCALE GENOMIC DNA]</scope>
    <source>
        <strain evidence="3">cv. Dabenzi</strain>
    </source>
</reference>
<accession>A0A218XB53</accession>
<proteinExistence type="predicted"/>
<feature type="region of interest" description="Disordered" evidence="1">
    <location>
        <begin position="1"/>
        <end position="38"/>
    </location>
</feature>
<sequence length="86" mass="9483">MVIDMRQTAKPVASLNGLSSNPVHTIQSHSQKNTDGPRSILTASSIGLSLWNVDCHEERYEKQLCGGYNLGMAIGRDRNSLFEQHA</sequence>
<evidence type="ECO:0000313" key="3">
    <source>
        <dbReference type="Proteomes" id="UP000197138"/>
    </source>
</evidence>
<evidence type="ECO:0000313" key="2">
    <source>
        <dbReference type="EMBL" id="OWM82445.1"/>
    </source>
</evidence>
<dbReference type="EMBL" id="MTKT01002011">
    <property type="protein sequence ID" value="OWM82445.1"/>
    <property type="molecule type" value="Genomic_DNA"/>
</dbReference>
<dbReference type="InterPro" id="IPR037381">
    <property type="entry name" value="RFWD3"/>
</dbReference>
<name>A0A218XB53_PUNGR</name>
<dbReference type="Proteomes" id="UP000197138">
    <property type="component" value="Unassembled WGS sequence"/>
</dbReference>
<dbReference type="GO" id="GO:0004842">
    <property type="term" value="F:ubiquitin-protein transferase activity"/>
    <property type="evidence" value="ECO:0007669"/>
    <property type="project" value="InterPro"/>
</dbReference>
<dbReference type="GO" id="GO:0036297">
    <property type="term" value="P:interstrand cross-link repair"/>
    <property type="evidence" value="ECO:0007669"/>
    <property type="project" value="InterPro"/>
</dbReference>
<dbReference type="GO" id="GO:0005634">
    <property type="term" value="C:nucleus"/>
    <property type="evidence" value="ECO:0007669"/>
    <property type="project" value="InterPro"/>
</dbReference>
<gene>
    <name evidence="2" type="ORF">CDL15_Pgr002019</name>
</gene>
<dbReference type="PANTHER" id="PTHR16047">
    <property type="entry name" value="RFWD3 PROTEIN"/>
    <property type="match status" value="1"/>
</dbReference>
<evidence type="ECO:0000256" key="1">
    <source>
        <dbReference type="SAM" id="MobiDB-lite"/>
    </source>
</evidence>
<dbReference type="AlphaFoldDB" id="A0A218XB53"/>
<dbReference type="PANTHER" id="PTHR16047:SF13">
    <property type="entry name" value="E3 UBIQUITIN-PROTEIN LIGASE RFWD3"/>
    <property type="match status" value="1"/>
</dbReference>
<comment type="caution">
    <text evidence="2">The sequence shown here is derived from an EMBL/GenBank/DDBJ whole genome shotgun (WGS) entry which is preliminary data.</text>
</comment>
<organism evidence="2 3">
    <name type="scientific">Punica granatum</name>
    <name type="common">Pomegranate</name>
    <dbReference type="NCBI Taxonomy" id="22663"/>
    <lineage>
        <taxon>Eukaryota</taxon>
        <taxon>Viridiplantae</taxon>
        <taxon>Streptophyta</taxon>
        <taxon>Embryophyta</taxon>
        <taxon>Tracheophyta</taxon>
        <taxon>Spermatophyta</taxon>
        <taxon>Magnoliopsida</taxon>
        <taxon>eudicotyledons</taxon>
        <taxon>Gunneridae</taxon>
        <taxon>Pentapetalae</taxon>
        <taxon>rosids</taxon>
        <taxon>malvids</taxon>
        <taxon>Myrtales</taxon>
        <taxon>Lythraceae</taxon>
        <taxon>Punica</taxon>
    </lineage>
</organism>
<feature type="compositionally biased region" description="Polar residues" evidence="1">
    <location>
        <begin position="16"/>
        <end position="38"/>
    </location>
</feature>
<dbReference type="GO" id="GO:0016567">
    <property type="term" value="P:protein ubiquitination"/>
    <property type="evidence" value="ECO:0007669"/>
    <property type="project" value="InterPro"/>
</dbReference>
<protein>
    <submittedName>
        <fullName evidence="2">Uncharacterized protein</fullName>
    </submittedName>
</protein>